<sequence length="238" mass="27458">MLLTVDASVLDFREEYPWLSIDLLEAIHTNPNIDIKWRDIPCMDFVVTMRSDRPDVFRHVIISHKMEHHQRRDNVREQLLWEKGEAQGMGWGYCVFSRGERWEFEVSTASYLISLIEGVALNDCHEHARAVASLIKRKNRQQPLDRLLDSVSKFVPCDLNYSYAMFAASVCLGFPILFLRLLALTSWNFPGEPSAVNRSPGSSRSGTSLDRYRPNRFATEGEEIHQQDSAFPARTQLR</sequence>
<accession>A0A1H7BE32</accession>
<feature type="region of interest" description="Disordered" evidence="1">
    <location>
        <begin position="218"/>
        <end position="238"/>
    </location>
</feature>
<protein>
    <submittedName>
        <fullName evidence="2">Uncharacterized protein</fullName>
    </submittedName>
</protein>
<proteinExistence type="predicted"/>
<dbReference type="Proteomes" id="UP000198866">
    <property type="component" value="Unassembled WGS sequence"/>
</dbReference>
<dbReference type="AlphaFoldDB" id="A0A1H7BE32"/>
<reference evidence="3" key="1">
    <citation type="submission" date="2016-10" db="EMBL/GenBank/DDBJ databases">
        <authorList>
            <person name="Varghese N."/>
            <person name="Submissions S."/>
        </authorList>
    </citation>
    <scope>NUCLEOTIDE SEQUENCE [LARGE SCALE GENOMIC DNA]</scope>
    <source>
        <strain evidence="3">LMG 26031</strain>
    </source>
</reference>
<gene>
    <name evidence="2" type="ORF">SAMN05192539_1017125</name>
</gene>
<keyword evidence="3" id="KW-1185">Reference proteome</keyword>
<organism evidence="2 3">
    <name type="scientific">Paraburkholderia diazotrophica</name>
    <dbReference type="NCBI Taxonomy" id="667676"/>
    <lineage>
        <taxon>Bacteria</taxon>
        <taxon>Pseudomonadati</taxon>
        <taxon>Pseudomonadota</taxon>
        <taxon>Betaproteobacteria</taxon>
        <taxon>Burkholderiales</taxon>
        <taxon>Burkholderiaceae</taxon>
        <taxon>Paraburkholderia</taxon>
    </lineage>
</organism>
<evidence type="ECO:0000256" key="1">
    <source>
        <dbReference type="SAM" id="MobiDB-lite"/>
    </source>
</evidence>
<evidence type="ECO:0000313" key="2">
    <source>
        <dbReference type="EMBL" id="SEJ75923.1"/>
    </source>
</evidence>
<dbReference type="EMBL" id="FNYE01000017">
    <property type="protein sequence ID" value="SEJ75923.1"/>
    <property type="molecule type" value="Genomic_DNA"/>
</dbReference>
<evidence type="ECO:0000313" key="3">
    <source>
        <dbReference type="Proteomes" id="UP000198866"/>
    </source>
</evidence>
<name>A0A1H7BE32_9BURK</name>